<evidence type="ECO:0000256" key="13">
    <source>
        <dbReference type="ARBA" id="ARBA00038509"/>
    </source>
</evidence>
<dbReference type="PANTHER" id="PTHR45625">
    <property type="entry name" value="PEPTIDYL-PROLYL CIS-TRANS ISOMERASE-RELATED"/>
    <property type="match status" value="1"/>
</dbReference>
<dbReference type="OrthoDB" id="442970at2759"/>
<keyword evidence="12" id="KW-0539">Nucleus</keyword>
<evidence type="ECO:0000256" key="11">
    <source>
        <dbReference type="ARBA" id="ARBA00023235"/>
    </source>
</evidence>
<dbReference type="FunFam" id="2.40.100.10:FF:000034">
    <property type="entry name" value="Peptidyl-prolyl isomerase CWC27 protein"/>
    <property type="match status" value="1"/>
</dbReference>
<feature type="region of interest" description="Disordered" evidence="15">
    <location>
        <begin position="417"/>
        <end position="442"/>
    </location>
</feature>
<dbReference type="AlphaFoldDB" id="A0A420IP50"/>
<organism evidence="17 18">
    <name type="scientific">Golovinomyces cichoracearum</name>
    <dbReference type="NCBI Taxonomy" id="62708"/>
    <lineage>
        <taxon>Eukaryota</taxon>
        <taxon>Fungi</taxon>
        <taxon>Dikarya</taxon>
        <taxon>Ascomycota</taxon>
        <taxon>Pezizomycotina</taxon>
        <taxon>Leotiomycetes</taxon>
        <taxon>Erysiphales</taxon>
        <taxon>Erysiphaceae</taxon>
        <taxon>Golovinomyces</taxon>
    </lineage>
</organism>
<dbReference type="PANTHER" id="PTHR45625:SF6">
    <property type="entry name" value="SPLICEOSOME-ASSOCIATED PROTEIN CWC27 HOMOLOG"/>
    <property type="match status" value="1"/>
</dbReference>
<accession>A0A420IP50</accession>
<dbReference type="Proteomes" id="UP000285405">
    <property type="component" value="Unassembled WGS sequence"/>
</dbReference>
<dbReference type="InterPro" id="IPR029000">
    <property type="entry name" value="Cyclophilin-like_dom_sf"/>
</dbReference>
<comment type="caution">
    <text evidence="17">The sequence shown here is derived from an EMBL/GenBank/DDBJ whole genome shotgun (WGS) entry which is preliminary data.</text>
</comment>
<dbReference type="GO" id="GO:0003755">
    <property type="term" value="F:peptidyl-prolyl cis-trans isomerase activity"/>
    <property type="evidence" value="ECO:0007669"/>
    <property type="project" value="UniProtKB-KW"/>
</dbReference>
<sequence length="567" mass="62937">MSSFYNLEPQPTASCILHTTGGDISLVLWASQLPLTCRNFLQHCLDGYYDNTIFHRLIPNFVIQGGDPTGTGDGGESIYDGGAYSEPYEEGGIWPMEDRKGKNAGPQGVGFKDEFHSRIKFNRRGLLAMANDGPNSNGSQFFITLDNTPELQGKNTLFGRVEGDTIYNVARMGEAEIGEGDRPLYPVKITGVEILVNYFKDMVKRERVAPVGIPAQIHQSFSRKKKKNTSKKLLSFVDEADDVTDVQPVVKKRKFDSRIVLDLENEPPKENSLKSALSKITSPSSMLVPPILQPDSSVRVEVKQSASPDSTNKSEIKQSVKQDSAINSKTKDSASPEPASKLTSQVERANAQIAELKASMKRKIEIPKAPEKKKSLFQTLIPSTSVRGRKRHPGEIGPPDEKTLQILKAFQSKLELTAPLSPGPKSKFKKSESPNSSETVEVKEGINDEEVTLCDLHFIAYCQSCSKWDSNTSTNVSKDDLDTDLNGTSWMSHSLNFKEDKLGKDLSYRKKAEEELVVIDPREKARTLKEEVKARRDAKTDGTGREWDKFRSEKSGKTNVLAGKFTK</sequence>
<protein>
    <recommendedName>
        <fullName evidence="5">peptidylprolyl isomerase</fullName>
        <ecNumber evidence="5">5.2.1.8</ecNumber>
    </recommendedName>
</protein>
<feature type="region of interest" description="Disordered" evidence="15">
    <location>
        <begin position="298"/>
        <end position="346"/>
    </location>
</feature>
<proteinExistence type="inferred from homology"/>
<evidence type="ECO:0000259" key="16">
    <source>
        <dbReference type="PROSITE" id="PS50072"/>
    </source>
</evidence>
<dbReference type="InterPro" id="IPR044666">
    <property type="entry name" value="Cyclophilin_A-like"/>
</dbReference>
<comment type="catalytic activity">
    <reaction evidence="1">
        <text>[protein]-peptidylproline (omega=180) = [protein]-peptidylproline (omega=0)</text>
        <dbReference type="Rhea" id="RHEA:16237"/>
        <dbReference type="Rhea" id="RHEA-COMP:10747"/>
        <dbReference type="Rhea" id="RHEA-COMP:10748"/>
        <dbReference type="ChEBI" id="CHEBI:83833"/>
        <dbReference type="ChEBI" id="CHEBI:83834"/>
        <dbReference type="EC" id="5.2.1.8"/>
    </reaction>
</comment>
<comment type="subcellular location">
    <subcellularLocation>
        <location evidence="3">Cytoplasm</location>
    </subcellularLocation>
    <subcellularLocation>
        <location evidence="2">Nucleus</location>
    </subcellularLocation>
</comment>
<evidence type="ECO:0000256" key="5">
    <source>
        <dbReference type="ARBA" id="ARBA00013194"/>
    </source>
</evidence>
<keyword evidence="7" id="KW-0507">mRNA processing</keyword>
<feature type="compositionally biased region" description="Basic and acidic residues" evidence="15">
    <location>
        <begin position="530"/>
        <end position="556"/>
    </location>
</feature>
<comment type="subunit">
    <text evidence="4">Associated with the spliceosome.</text>
</comment>
<name>A0A420IP50_9PEZI</name>
<feature type="region of interest" description="Disordered" evidence="15">
    <location>
        <begin position="530"/>
        <end position="567"/>
    </location>
</feature>
<evidence type="ECO:0000256" key="2">
    <source>
        <dbReference type="ARBA" id="ARBA00004123"/>
    </source>
</evidence>
<keyword evidence="10" id="KW-0508">mRNA splicing</keyword>
<evidence type="ECO:0000256" key="9">
    <source>
        <dbReference type="ARBA" id="ARBA00023110"/>
    </source>
</evidence>
<keyword evidence="8" id="KW-0747">Spliceosome</keyword>
<dbReference type="GO" id="GO:0006457">
    <property type="term" value="P:protein folding"/>
    <property type="evidence" value="ECO:0007669"/>
    <property type="project" value="InterPro"/>
</dbReference>
<evidence type="ECO:0000256" key="14">
    <source>
        <dbReference type="ARBA" id="ARBA00055615"/>
    </source>
</evidence>
<evidence type="ECO:0000256" key="12">
    <source>
        <dbReference type="ARBA" id="ARBA00023242"/>
    </source>
</evidence>
<dbReference type="GO" id="GO:0071013">
    <property type="term" value="C:catalytic step 2 spliceosome"/>
    <property type="evidence" value="ECO:0007669"/>
    <property type="project" value="TreeGrafter"/>
</dbReference>
<evidence type="ECO:0000313" key="17">
    <source>
        <dbReference type="EMBL" id="RKF76336.1"/>
    </source>
</evidence>
<dbReference type="InterPro" id="IPR020892">
    <property type="entry name" value="Cyclophilin-type_PPIase_CS"/>
</dbReference>
<evidence type="ECO:0000256" key="10">
    <source>
        <dbReference type="ARBA" id="ARBA00023187"/>
    </source>
</evidence>
<dbReference type="GO" id="GO:0005737">
    <property type="term" value="C:cytoplasm"/>
    <property type="evidence" value="ECO:0007669"/>
    <property type="project" value="UniProtKB-SubCell"/>
</dbReference>
<dbReference type="GO" id="GO:0006397">
    <property type="term" value="P:mRNA processing"/>
    <property type="evidence" value="ECO:0007669"/>
    <property type="project" value="UniProtKB-KW"/>
</dbReference>
<comment type="similarity">
    <text evidence="13">Belongs to the cyclophilin-type PPIase family. CWC27 subfamily.</text>
</comment>
<keyword evidence="6" id="KW-0963">Cytoplasm</keyword>
<evidence type="ECO:0000256" key="4">
    <source>
        <dbReference type="ARBA" id="ARBA00011524"/>
    </source>
</evidence>
<dbReference type="PROSITE" id="PS00170">
    <property type="entry name" value="CSA_PPIASE_1"/>
    <property type="match status" value="1"/>
</dbReference>
<dbReference type="Gene3D" id="2.40.100.10">
    <property type="entry name" value="Cyclophilin-like"/>
    <property type="match status" value="1"/>
</dbReference>
<dbReference type="Pfam" id="PF00160">
    <property type="entry name" value="Pro_isomerase"/>
    <property type="match status" value="1"/>
</dbReference>
<dbReference type="SUPFAM" id="SSF50891">
    <property type="entry name" value="Cyclophilin-like"/>
    <property type="match status" value="1"/>
</dbReference>
<evidence type="ECO:0000256" key="3">
    <source>
        <dbReference type="ARBA" id="ARBA00004496"/>
    </source>
</evidence>
<dbReference type="InterPro" id="IPR002130">
    <property type="entry name" value="Cyclophilin-type_PPIase_dom"/>
</dbReference>
<dbReference type="GO" id="GO:0008380">
    <property type="term" value="P:RNA splicing"/>
    <property type="evidence" value="ECO:0007669"/>
    <property type="project" value="UniProtKB-KW"/>
</dbReference>
<feature type="domain" description="PPIase cyclophilin-type" evidence="16">
    <location>
        <begin position="22"/>
        <end position="194"/>
    </location>
</feature>
<keyword evidence="9" id="KW-0697">Rotamase</keyword>
<evidence type="ECO:0000256" key="15">
    <source>
        <dbReference type="SAM" id="MobiDB-lite"/>
    </source>
</evidence>
<evidence type="ECO:0000256" key="6">
    <source>
        <dbReference type="ARBA" id="ARBA00022490"/>
    </source>
</evidence>
<evidence type="ECO:0000256" key="7">
    <source>
        <dbReference type="ARBA" id="ARBA00022664"/>
    </source>
</evidence>
<comment type="function">
    <text evidence="14">PPIases accelerate the folding of proteins. It catalyzes the cis-trans isomerization of proline imidic peptide bonds in oligopeptides. Involved in pre-mRNA splicing.</text>
</comment>
<dbReference type="PRINTS" id="PR00153">
    <property type="entry name" value="CSAPPISMRASE"/>
</dbReference>
<evidence type="ECO:0000256" key="1">
    <source>
        <dbReference type="ARBA" id="ARBA00000971"/>
    </source>
</evidence>
<dbReference type="EC" id="5.2.1.8" evidence="5"/>
<reference evidence="17 18" key="1">
    <citation type="journal article" date="2018" name="BMC Genomics">
        <title>Comparative genome analyses reveal sequence features reflecting distinct modes of host-adaptation between dicot and monocot powdery mildew.</title>
        <authorList>
            <person name="Wu Y."/>
            <person name="Ma X."/>
            <person name="Pan Z."/>
            <person name="Kale S.D."/>
            <person name="Song Y."/>
            <person name="King H."/>
            <person name="Zhang Q."/>
            <person name="Presley C."/>
            <person name="Deng X."/>
            <person name="Wei C.I."/>
            <person name="Xiao S."/>
        </authorList>
    </citation>
    <scope>NUCLEOTIDE SEQUENCE [LARGE SCALE GENOMIC DNA]</scope>
    <source>
        <strain evidence="17">UCSC1</strain>
    </source>
</reference>
<evidence type="ECO:0000256" key="8">
    <source>
        <dbReference type="ARBA" id="ARBA00022728"/>
    </source>
</evidence>
<dbReference type="PROSITE" id="PS50072">
    <property type="entry name" value="CSA_PPIASE_2"/>
    <property type="match status" value="1"/>
</dbReference>
<keyword evidence="11 17" id="KW-0413">Isomerase</keyword>
<gene>
    <name evidence="17" type="ORF">GcC1_072007</name>
</gene>
<dbReference type="EMBL" id="MCBR01007265">
    <property type="protein sequence ID" value="RKF76336.1"/>
    <property type="molecule type" value="Genomic_DNA"/>
</dbReference>
<evidence type="ECO:0000313" key="18">
    <source>
        <dbReference type="Proteomes" id="UP000285405"/>
    </source>
</evidence>